<proteinExistence type="predicted"/>
<accession>A0ABS5A8V4</accession>
<reference evidence="1 2" key="1">
    <citation type="submission" date="2021-03" db="EMBL/GenBank/DDBJ databases">
        <title>Sequencing the genomes of 1000 actinobacteria strains.</title>
        <authorList>
            <person name="Klenk H.-P."/>
        </authorList>
    </citation>
    <scope>NUCLEOTIDE SEQUENCE [LARGE SCALE GENOMIC DNA]</scope>
    <source>
        <strain evidence="1 2">DSM 44580</strain>
    </source>
</reference>
<comment type="caution">
    <text evidence="1">The sequence shown here is derived from an EMBL/GenBank/DDBJ whole genome shotgun (WGS) entry which is preliminary data.</text>
</comment>
<evidence type="ECO:0008006" key="3">
    <source>
        <dbReference type="Google" id="ProtNLM"/>
    </source>
</evidence>
<protein>
    <recommendedName>
        <fullName evidence="3">Nucleotide exchange factor GrpE</fullName>
    </recommendedName>
</protein>
<dbReference type="RefSeq" id="WP_143342807.1">
    <property type="nucleotide sequence ID" value="NZ_JAGIOO010000001.1"/>
</dbReference>
<evidence type="ECO:0000313" key="2">
    <source>
        <dbReference type="Proteomes" id="UP001519363"/>
    </source>
</evidence>
<sequence>MRERGSMMRQWRLAARQRRHHREFRIAAPDTSPAARARLGELAQSLAAALEVPPPAPAPPPFDHGQLAVAATYLWRARRKIHRNEADTSRESRQVARYLRNMQEALDAAGVAVQDHDGTAYQAGLSLEVLAFEADPAATAEVVKETVRPTVYVHGDRVQMGQVIVACPLGEAR</sequence>
<keyword evidence="2" id="KW-1185">Reference proteome</keyword>
<dbReference type="Proteomes" id="UP001519363">
    <property type="component" value="Unassembled WGS sequence"/>
</dbReference>
<dbReference type="EMBL" id="JAGIOO010000001">
    <property type="protein sequence ID" value="MBP2472712.1"/>
    <property type="molecule type" value="Genomic_DNA"/>
</dbReference>
<evidence type="ECO:0000313" key="1">
    <source>
        <dbReference type="EMBL" id="MBP2472712.1"/>
    </source>
</evidence>
<gene>
    <name evidence="1" type="ORF">JOF53_001584</name>
</gene>
<organism evidence="1 2">
    <name type="scientific">Crossiella equi</name>
    <dbReference type="NCBI Taxonomy" id="130796"/>
    <lineage>
        <taxon>Bacteria</taxon>
        <taxon>Bacillati</taxon>
        <taxon>Actinomycetota</taxon>
        <taxon>Actinomycetes</taxon>
        <taxon>Pseudonocardiales</taxon>
        <taxon>Pseudonocardiaceae</taxon>
        <taxon>Crossiella</taxon>
    </lineage>
</organism>
<name>A0ABS5A8V4_9PSEU</name>